<feature type="region of interest" description="Disordered" evidence="1">
    <location>
        <begin position="69"/>
        <end position="89"/>
    </location>
</feature>
<proteinExistence type="predicted"/>
<feature type="compositionally biased region" description="Polar residues" evidence="1">
    <location>
        <begin position="212"/>
        <end position="223"/>
    </location>
</feature>
<feature type="compositionally biased region" description="Basic and acidic residues" evidence="1">
    <location>
        <begin position="234"/>
        <end position="257"/>
    </location>
</feature>
<accession>A0AAD1X6H1</accession>
<sequence length="340" mass="38941">MNTGLAKRLKKQLRVNRMDFTLIPQLKRKNRSPIPKTIGNLKAMKAQPNRRFISPVAQVHMAMVLNKMKEKQSSKRRRNIRGRGKTKMEFSKRKSPIFNTFHQRPEKKVLSNPGSSRKLKNNSGAKLKNVNIMKPSSQRKTTMLTLVKGSDQRDIGTLGTKISPTSETQLNKTNISQNKERKSNANPFANYHSFLDQKLPENRYDSRRNVSRNDSNLSNTTKNLYIMLNGRASETSDRNLEEESQRSDSKQSDRNHLQDPSPGGMKMRKFKKARMESFQLDIIKEMPPKKQSKIIIPPHALRKSGLKSPGKIIGSPNDIIQYIGPSPNPSTKKQKFTFKF</sequence>
<organism evidence="2 3">
    <name type="scientific">Euplotes crassus</name>
    <dbReference type="NCBI Taxonomy" id="5936"/>
    <lineage>
        <taxon>Eukaryota</taxon>
        <taxon>Sar</taxon>
        <taxon>Alveolata</taxon>
        <taxon>Ciliophora</taxon>
        <taxon>Intramacronucleata</taxon>
        <taxon>Spirotrichea</taxon>
        <taxon>Hypotrichia</taxon>
        <taxon>Euplotida</taxon>
        <taxon>Euplotidae</taxon>
        <taxon>Moneuplotes</taxon>
    </lineage>
</organism>
<feature type="compositionally biased region" description="Polar residues" evidence="1">
    <location>
        <begin position="160"/>
        <end position="177"/>
    </location>
</feature>
<feature type="compositionally biased region" description="Basic residues" evidence="1">
    <location>
        <begin position="74"/>
        <end position="85"/>
    </location>
</feature>
<dbReference type="Proteomes" id="UP001295684">
    <property type="component" value="Unassembled WGS sequence"/>
</dbReference>
<gene>
    <name evidence="2" type="ORF">ECRASSUSDP1_LOCUS3858</name>
</gene>
<evidence type="ECO:0000256" key="1">
    <source>
        <dbReference type="SAM" id="MobiDB-lite"/>
    </source>
</evidence>
<name>A0AAD1X6H1_EUPCR</name>
<reference evidence="2" key="1">
    <citation type="submission" date="2023-07" db="EMBL/GenBank/DDBJ databases">
        <authorList>
            <consortium name="AG Swart"/>
            <person name="Singh M."/>
            <person name="Singh A."/>
            <person name="Seah K."/>
            <person name="Emmerich C."/>
        </authorList>
    </citation>
    <scope>NUCLEOTIDE SEQUENCE</scope>
    <source>
        <strain evidence="2">DP1</strain>
    </source>
</reference>
<feature type="compositionally biased region" description="Basic and acidic residues" evidence="1">
    <location>
        <begin position="198"/>
        <end position="208"/>
    </location>
</feature>
<keyword evidence="3" id="KW-1185">Reference proteome</keyword>
<evidence type="ECO:0000313" key="2">
    <source>
        <dbReference type="EMBL" id="CAI2362534.1"/>
    </source>
</evidence>
<comment type="caution">
    <text evidence="2">The sequence shown here is derived from an EMBL/GenBank/DDBJ whole genome shotgun (WGS) entry which is preliminary data.</text>
</comment>
<protein>
    <submittedName>
        <fullName evidence="2">Uncharacterized protein</fullName>
    </submittedName>
</protein>
<feature type="region of interest" description="Disordered" evidence="1">
    <location>
        <begin position="317"/>
        <end position="340"/>
    </location>
</feature>
<evidence type="ECO:0000313" key="3">
    <source>
        <dbReference type="Proteomes" id="UP001295684"/>
    </source>
</evidence>
<feature type="region of interest" description="Disordered" evidence="1">
    <location>
        <begin position="158"/>
        <end position="269"/>
    </location>
</feature>
<dbReference type="AlphaFoldDB" id="A0AAD1X6H1"/>
<dbReference type="EMBL" id="CAMPGE010003691">
    <property type="protein sequence ID" value="CAI2362534.1"/>
    <property type="molecule type" value="Genomic_DNA"/>
</dbReference>